<comment type="caution">
    <text evidence="2">The sequence shown here is derived from an EMBL/GenBank/DDBJ whole genome shotgun (WGS) entry which is preliminary data.</text>
</comment>
<protein>
    <submittedName>
        <fullName evidence="2">Uncharacterized protein</fullName>
    </submittedName>
</protein>
<accession>A0A2A6LPY6</accession>
<proteinExistence type="predicted"/>
<gene>
    <name evidence="2" type="ORF">CO661_29725</name>
</gene>
<dbReference type="Proteomes" id="UP000220353">
    <property type="component" value="Unassembled WGS sequence"/>
</dbReference>
<organism evidence="2 3">
    <name type="scientific">Rhizobium fredii</name>
    <name type="common">Sinorhizobium fredii</name>
    <dbReference type="NCBI Taxonomy" id="380"/>
    <lineage>
        <taxon>Bacteria</taxon>
        <taxon>Pseudomonadati</taxon>
        <taxon>Pseudomonadota</taxon>
        <taxon>Alphaproteobacteria</taxon>
        <taxon>Hyphomicrobiales</taxon>
        <taxon>Rhizobiaceae</taxon>
        <taxon>Sinorhizobium/Ensifer group</taxon>
        <taxon>Sinorhizobium</taxon>
    </lineage>
</organism>
<reference evidence="2 3" key="1">
    <citation type="submission" date="2017-09" db="EMBL/GenBank/DDBJ databases">
        <title>Comparative genomics of rhizobia isolated from Phaseolus vulgaris in China.</title>
        <authorList>
            <person name="Tong W."/>
        </authorList>
    </citation>
    <scope>NUCLEOTIDE SEQUENCE [LARGE SCALE GENOMIC DNA]</scope>
    <source>
        <strain evidence="2 3">PCH1</strain>
    </source>
</reference>
<evidence type="ECO:0000256" key="1">
    <source>
        <dbReference type="SAM" id="MobiDB-lite"/>
    </source>
</evidence>
<evidence type="ECO:0000313" key="2">
    <source>
        <dbReference type="EMBL" id="PDT44367.1"/>
    </source>
</evidence>
<feature type="region of interest" description="Disordered" evidence="1">
    <location>
        <begin position="40"/>
        <end position="87"/>
    </location>
</feature>
<feature type="compositionally biased region" description="Polar residues" evidence="1">
    <location>
        <begin position="41"/>
        <end position="53"/>
    </location>
</feature>
<sequence>MPSDSRQLLAAVSASGRDADFSDAWMHHVERREWGRWPTVRCQNTQQEKQTSELLPPRSGIGPKRPLVPNQPMSPTGGKRSPDQLLF</sequence>
<evidence type="ECO:0000313" key="3">
    <source>
        <dbReference type="Proteomes" id="UP000220353"/>
    </source>
</evidence>
<name>A0A2A6LPY6_RHIFR</name>
<dbReference type="EMBL" id="NWTC01000034">
    <property type="protein sequence ID" value="PDT44367.1"/>
    <property type="molecule type" value="Genomic_DNA"/>
</dbReference>
<dbReference type="AlphaFoldDB" id="A0A2A6LPY6"/>